<keyword evidence="1 3" id="KW-0489">Methyltransferase</keyword>
<dbReference type="GO" id="GO:0008276">
    <property type="term" value="F:protein methyltransferase activity"/>
    <property type="evidence" value="ECO:0007669"/>
    <property type="project" value="TreeGrafter"/>
</dbReference>
<reference evidence="3" key="1">
    <citation type="journal article" date="2020" name="mSystems">
        <title>Genome- and Community-Level Interaction Insights into Carbon Utilization and Element Cycling Functions of Hydrothermarchaeota in Hydrothermal Sediment.</title>
        <authorList>
            <person name="Zhou Z."/>
            <person name="Liu Y."/>
            <person name="Xu W."/>
            <person name="Pan J."/>
            <person name="Luo Z.H."/>
            <person name="Li M."/>
        </authorList>
    </citation>
    <scope>NUCLEOTIDE SEQUENCE [LARGE SCALE GENOMIC DNA]</scope>
    <source>
        <strain evidence="3">SpSt-776</strain>
    </source>
</reference>
<proteinExistence type="predicted"/>
<accession>A0A7C3SI72</accession>
<evidence type="ECO:0000256" key="1">
    <source>
        <dbReference type="ARBA" id="ARBA00022603"/>
    </source>
</evidence>
<gene>
    <name evidence="3" type="ORF">ENV62_03155</name>
</gene>
<dbReference type="GO" id="GO:0032259">
    <property type="term" value="P:methylation"/>
    <property type="evidence" value="ECO:0007669"/>
    <property type="project" value="UniProtKB-KW"/>
</dbReference>
<dbReference type="InterPro" id="IPR029063">
    <property type="entry name" value="SAM-dependent_MTases_sf"/>
</dbReference>
<evidence type="ECO:0000256" key="2">
    <source>
        <dbReference type="ARBA" id="ARBA00022679"/>
    </source>
</evidence>
<name>A0A7C3SI72_9BACT</name>
<keyword evidence="2 3" id="KW-0808">Transferase</keyword>
<protein>
    <submittedName>
        <fullName evidence="3">Methyltransferase domain-containing protein</fullName>
    </submittedName>
</protein>
<dbReference type="PANTHER" id="PTHR43648">
    <property type="entry name" value="ELECTRON TRANSFER FLAVOPROTEIN BETA SUBUNIT LYSINE METHYLTRANSFERASE"/>
    <property type="match status" value="1"/>
</dbReference>
<evidence type="ECO:0000313" key="3">
    <source>
        <dbReference type="EMBL" id="HGB14222.1"/>
    </source>
</evidence>
<organism evidence="3">
    <name type="scientific">Desulfobacca acetoxidans</name>
    <dbReference type="NCBI Taxonomy" id="60893"/>
    <lineage>
        <taxon>Bacteria</taxon>
        <taxon>Pseudomonadati</taxon>
        <taxon>Thermodesulfobacteriota</taxon>
        <taxon>Desulfobaccia</taxon>
        <taxon>Desulfobaccales</taxon>
        <taxon>Desulfobaccaceae</taxon>
        <taxon>Desulfobacca</taxon>
    </lineage>
</organism>
<comment type="caution">
    <text evidence="3">The sequence shown here is derived from an EMBL/GenBank/DDBJ whole genome shotgun (WGS) entry which is preliminary data.</text>
</comment>
<dbReference type="PANTHER" id="PTHR43648:SF1">
    <property type="entry name" value="ELECTRON TRANSFER FLAVOPROTEIN BETA SUBUNIT LYSINE METHYLTRANSFERASE"/>
    <property type="match status" value="1"/>
</dbReference>
<dbReference type="InterPro" id="IPR050078">
    <property type="entry name" value="Ribosomal_L11_MeTrfase_PrmA"/>
</dbReference>
<dbReference type="AlphaFoldDB" id="A0A7C3SI72"/>
<dbReference type="CDD" id="cd02440">
    <property type="entry name" value="AdoMet_MTases"/>
    <property type="match status" value="1"/>
</dbReference>
<dbReference type="Pfam" id="PF06325">
    <property type="entry name" value="PrmA"/>
    <property type="match status" value="1"/>
</dbReference>
<dbReference type="SUPFAM" id="SSF53335">
    <property type="entry name" value="S-adenosyl-L-methionine-dependent methyltransferases"/>
    <property type="match status" value="1"/>
</dbReference>
<sequence length="218" mass="24524">MFYRLSDTLVLRSSWRPYQAKAWERVLVVKSGEAFPPSHPTTRLCLDLLQEVLPSKRIKSLVDVGCGTGILALAAAALGIPRVVGVDISRRAVEISRENAGLNRLSASVLVVQGSTECLKGPFDLVLANLPWEVQLDKVQELDRLAREKGIIIISGFRDNQESPLQESYQALGWQVGRRLVKDFWHPELPPDISFTWVAWRLESERRAGQLKGCRHLF</sequence>
<dbReference type="EMBL" id="DTHB01000026">
    <property type="protein sequence ID" value="HGB14222.1"/>
    <property type="molecule type" value="Genomic_DNA"/>
</dbReference>
<dbReference type="Gene3D" id="3.40.50.150">
    <property type="entry name" value="Vaccinia Virus protein VP39"/>
    <property type="match status" value="1"/>
</dbReference>